<feature type="domain" description="Methyltransferase small" evidence="6">
    <location>
        <begin position="115"/>
        <end position="195"/>
    </location>
</feature>
<comment type="catalytic activity">
    <reaction evidence="4 5">
        <text>L-glutaminyl-[peptide chain release factor] + S-adenosyl-L-methionine = N(5)-methyl-L-glutaminyl-[peptide chain release factor] + S-adenosyl-L-homocysteine + H(+)</text>
        <dbReference type="Rhea" id="RHEA:42896"/>
        <dbReference type="Rhea" id="RHEA-COMP:10271"/>
        <dbReference type="Rhea" id="RHEA-COMP:10272"/>
        <dbReference type="ChEBI" id="CHEBI:15378"/>
        <dbReference type="ChEBI" id="CHEBI:30011"/>
        <dbReference type="ChEBI" id="CHEBI:57856"/>
        <dbReference type="ChEBI" id="CHEBI:59789"/>
        <dbReference type="ChEBI" id="CHEBI:61891"/>
        <dbReference type="EC" id="2.1.1.297"/>
    </reaction>
</comment>
<evidence type="ECO:0000256" key="5">
    <source>
        <dbReference type="HAMAP-Rule" id="MF_02126"/>
    </source>
</evidence>
<dbReference type="GO" id="GO:0102559">
    <property type="term" value="F:peptide chain release factor N(5)-glutamine methyltransferase activity"/>
    <property type="evidence" value="ECO:0007669"/>
    <property type="project" value="UniProtKB-EC"/>
</dbReference>
<feature type="binding site" evidence="5">
    <location>
        <begin position="189"/>
        <end position="192"/>
    </location>
    <ligand>
        <name>substrate</name>
    </ligand>
</feature>
<dbReference type="NCBIfam" id="TIGR03534">
    <property type="entry name" value="RF_mod_PrmC"/>
    <property type="match status" value="1"/>
</dbReference>
<protein>
    <recommendedName>
        <fullName evidence="5">Release factor glutamine methyltransferase</fullName>
        <shortName evidence="5">RF MTase</shortName>
        <ecNumber evidence="5">2.1.1.297</ecNumber>
    </recommendedName>
    <alternativeName>
        <fullName evidence="5">N5-glutamine methyltransferase PrmC</fullName>
    </alternativeName>
    <alternativeName>
        <fullName evidence="5">Protein-(glutamine-N5) MTase PrmC</fullName>
    </alternativeName>
    <alternativeName>
        <fullName evidence="5">Protein-glutamine N-methyltransferase PrmC</fullName>
    </alternativeName>
</protein>
<comment type="caution">
    <text evidence="5">Lacks conserved residue(s) required for the propagation of feature annotation.</text>
</comment>
<gene>
    <name evidence="5 8" type="primary">prmC</name>
    <name evidence="8" type="ORF">FL857_02205</name>
</gene>
<sequence length="284" mass="32649">MKIKDIYKYSLEKLNNDEEKFLLTEMIIAYVLEKDRIYIKLNMDDEINNSQAEKIKGYVERLTNNEPIHYIIGKRDFMGMDFYVTQNVLIPRSDTEVLVTEAINALNQEKKYAKDTTTGLEIGAGSGIISISLLKKIETLNMTAVDINCDAIRLTTKNAVELGVYPRLKVLKSDIYSKVNEKYDFIISNPPYIRTDEIQRLDPKIKNYEPLNALDGGESGIEFYDKIIRDAKAFLNKDGYLFLEIGYDQKDDVSNLFSKHNINVKLKVVKDLAGYDRVIIAKFI</sequence>
<dbReference type="SUPFAM" id="SSF53335">
    <property type="entry name" value="S-adenosyl-L-methionine-dependent methyltransferases"/>
    <property type="match status" value="1"/>
</dbReference>
<evidence type="ECO:0000256" key="1">
    <source>
        <dbReference type="ARBA" id="ARBA00022603"/>
    </source>
</evidence>
<comment type="function">
    <text evidence="5">Methylates the class 1 translation termination release factors RF1/PrfA and RF2/PrfB on the glutamine residue of the universally conserved GGQ motif.</text>
</comment>
<comment type="caution">
    <text evidence="8">The sequence shown here is derived from an EMBL/GenBank/DDBJ whole genome shotgun (WGS) entry which is preliminary data.</text>
</comment>
<dbReference type="EMBL" id="VJXW01000002">
    <property type="protein sequence ID" value="TRW28296.1"/>
    <property type="molecule type" value="Genomic_DNA"/>
</dbReference>
<dbReference type="Pfam" id="PF05175">
    <property type="entry name" value="MTS"/>
    <property type="match status" value="1"/>
</dbReference>
<accession>A0A552VCT6</accession>
<evidence type="ECO:0000256" key="2">
    <source>
        <dbReference type="ARBA" id="ARBA00022679"/>
    </source>
</evidence>
<feature type="domain" description="Release factor glutamine methyltransferase N-terminal" evidence="7">
    <location>
        <begin position="15"/>
        <end position="73"/>
    </location>
</feature>
<keyword evidence="3 5" id="KW-0949">S-adenosyl-L-methionine</keyword>
<feature type="binding site" evidence="5">
    <location>
        <position position="189"/>
    </location>
    <ligand>
        <name>S-adenosyl-L-methionine</name>
        <dbReference type="ChEBI" id="CHEBI:59789"/>
    </ligand>
</feature>
<dbReference type="GO" id="GO:0032259">
    <property type="term" value="P:methylation"/>
    <property type="evidence" value="ECO:0007669"/>
    <property type="project" value="UniProtKB-KW"/>
</dbReference>
<dbReference type="HAMAP" id="MF_02126">
    <property type="entry name" value="RF_methyltr_PrmC"/>
    <property type="match status" value="1"/>
</dbReference>
<dbReference type="InterPro" id="IPR040758">
    <property type="entry name" value="PrmC_N"/>
</dbReference>
<keyword evidence="2 5" id="KW-0808">Transferase</keyword>
<dbReference type="GO" id="GO:0003676">
    <property type="term" value="F:nucleic acid binding"/>
    <property type="evidence" value="ECO:0007669"/>
    <property type="project" value="InterPro"/>
</dbReference>
<dbReference type="Gene3D" id="3.40.50.150">
    <property type="entry name" value="Vaccinia Virus protein VP39"/>
    <property type="match status" value="1"/>
</dbReference>
<dbReference type="InterPro" id="IPR002052">
    <property type="entry name" value="DNA_methylase_N6_adenine_CS"/>
</dbReference>
<dbReference type="CDD" id="cd02440">
    <property type="entry name" value="AdoMet_MTases"/>
    <property type="match status" value="1"/>
</dbReference>
<dbReference type="InterPro" id="IPR050320">
    <property type="entry name" value="N5-glutamine_MTase"/>
</dbReference>
<reference evidence="8 9" key="1">
    <citation type="submission" date="2019-07" db="EMBL/GenBank/DDBJ databases">
        <title>Criibacterium bergeronii gen. nov., sp. nov. isolated from human clinical samples.</title>
        <authorList>
            <person name="Maheux A.F."/>
            <person name="Boudreau D.K."/>
            <person name="Berube E."/>
            <person name="Brodeur S."/>
            <person name="Bernard K.A."/>
            <person name="Abed J.Y."/>
            <person name="Ducrey E."/>
            <person name="Guay E.F."/>
            <person name="Raymond F."/>
            <person name="Corbeil J."/>
            <person name="Domingo M.-C."/>
            <person name="Roy P.H."/>
            <person name="Boissinot M."/>
            <person name="Tocheva E.I."/>
            <person name="Omar R.F."/>
        </authorList>
    </citation>
    <scope>NUCLEOTIDE SEQUENCE [LARGE SCALE GENOMIC DNA]</scope>
    <source>
        <strain evidence="8 9">CCRI-24246</strain>
    </source>
</reference>
<dbReference type="InterPro" id="IPR019874">
    <property type="entry name" value="RF_methyltr_PrmC"/>
</dbReference>
<evidence type="ECO:0000313" key="8">
    <source>
        <dbReference type="EMBL" id="TRW28296.1"/>
    </source>
</evidence>
<keyword evidence="1 5" id="KW-0489">Methyltransferase</keyword>
<dbReference type="PANTHER" id="PTHR18895:SF74">
    <property type="entry name" value="MTRF1L RELEASE FACTOR GLUTAMINE METHYLTRANSFERASE"/>
    <property type="match status" value="1"/>
</dbReference>
<dbReference type="InterPro" id="IPR007848">
    <property type="entry name" value="Small_mtfrase_dom"/>
</dbReference>
<dbReference type="EC" id="2.1.1.297" evidence="5"/>
<dbReference type="RefSeq" id="WP_144015569.1">
    <property type="nucleotide sequence ID" value="NZ_VJXW01000002.1"/>
</dbReference>
<organism evidence="8 9">
    <name type="scientific">Criibacterium bergeronii</name>
    <dbReference type="NCBI Taxonomy" id="1871336"/>
    <lineage>
        <taxon>Bacteria</taxon>
        <taxon>Bacillati</taxon>
        <taxon>Bacillota</taxon>
        <taxon>Clostridia</taxon>
        <taxon>Peptostreptococcales</taxon>
        <taxon>Filifactoraceae</taxon>
        <taxon>Criibacterium</taxon>
    </lineage>
</organism>
<feature type="binding site" evidence="5">
    <location>
        <position position="146"/>
    </location>
    <ligand>
        <name>S-adenosyl-L-methionine</name>
        <dbReference type="ChEBI" id="CHEBI:59789"/>
    </ligand>
</feature>
<dbReference type="PANTHER" id="PTHR18895">
    <property type="entry name" value="HEMK METHYLTRANSFERASE"/>
    <property type="match status" value="1"/>
</dbReference>
<dbReference type="Proteomes" id="UP000319424">
    <property type="component" value="Unassembled WGS sequence"/>
</dbReference>
<dbReference type="Gene3D" id="1.10.8.10">
    <property type="entry name" value="DNA helicase RuvA subunit, C-terminal domain"/>
    <property type="match status" value="1"/>
</dbReference>
<evidence type="ECO:0000256" key="3">
    <source>
        <dbReference type="ARBA" id="ARBA00022691"/>
    </source>
</evidence>
<proteinExistence type="inferred from homology"/>
<evidence type="ECO:0000259" key="7">
    <source>
        <dbReference type="Pfam" id="PF17827"/>
    </source>
</evidence>
<dbReference type="NCBIfam" id="TIGR00536">
    <property type="entry name" value="hemK_fam"/>
    <property type="match status" value="1"/>
</dbReference>
<dbReference type="InterPro" id="IPR029063">
    <property type="entry name" value="SAM-dependent_MTases_sf"/>
</dbReference>
<dbReference type="AlphaFoldDB" id="A0A552VCT6"/>
<dbReference type="PROSITE" id="PS00092">
    <property type="entry name" value="N6_MTASE"/>
    <property type="match status" value="1"/>
</dbReference>
<feature type="binding site" evidence="5">
    <location>
        <begin position="123"/>
        <end position="127"/>
    </location>
    <ligand>
        <name>S-adenosyl-L-methionine</name>
        <dbReference type="ChEBI" id="CHEBI:59789"/>
    </ligand>
</feature>
<evidence type="ECO:0000256" key="4">
    <source>
        <dbReference type="ARBA" id="ARBA00048391"/>
    </source>
</evidence>
<dbReference type="Pfam" id="PF17827">
    <property type="entry name" value="PrmC_N"/>
    <property type="match status" value="1"/>
</dbReference>
<name>A0A552VCT6_9FIRM</name>
<comment type="similarity">
    <text evidence="5">Belongs to the protein N5-glutamine methyltransferase family. PrmC subfamily.</text>
</comment>
<evidence type="ECO:0000313" key="9">
    <source>
        <dbReference type="Proteomes" id="UP000319424"/>
    </source>
</evidence>
<dbReference type="InterPro" id="IPR004556">
    <property type="entry name" value="HemK-like"/>
</dbReference>
<dbReference type="OrthoDB" id="9800643at2"/>
<evidence type="ECO:0000259" key="6">
    <source>
        <dbReference type="Pfam" id="PF05175"/>
    </source>
</evidence>